<organism evidence="1">
    <name type="scientific">Salmonella enterica</name>
    <name type="common">Salmonella choleraesuis</name>
    <dbReference type="NCBI Taxonomy" id="28901"/>
    <lineage>
        <taxon>Bacteria</taxon>
        <taxon>Pseudomonadati</taxon>
        <taxon>Pseudomonadota</taxon>
        <taxon>Gammaproteobacteria</taxon>
        <taxon>Enterobacterales</taxon>
        <taxon>Enterobacteriaceae</taxon>
        <taxon>Salmonella</taxon>
    </lineage>
</organism>
<dbReference type="Pfam" id="PF25738">
    <property type="entry name" value="Derepression"/>
    <property type="match status" value="1"/>
</dbReference>
<gene>
    <name evidence="1" type="ORF">CI531_15340</name>
</gene>
<reference evidence="1" key="1">
    <citation type="submission" date="2018-07" db="EMBL/GenBank/DDBJ databases">
        <authorList>
            <consortium name="PulseNet: The National Subtyping Network for Foodborne Disease Surveillance"/>
            <person name="Tarr C.L."/>
            <person name="Trees E."/>
            <person name="Katz L.S."/>
            <person name="Carleton-Romer H.A."/>
            <person name="Stroika S."/>
            <person name="Kucerova Z."/>
            <person name="Roache K.F."/>
            <person name="Sabol A.L."/>
            <person name="Besser J."/>
            <person name="Gerner-Smidt P."/>
        </authorList>
    </citation>
    <scope>NUCLEOTIDE SEQUENCE</scope>
    <source>
        <strain evidence="1">PNUSAS018280</strain>
    </source>
</reference>
<dbReference type="AlphaFoldDB" id="A0A5V1PJL9"/>
<name>A0A5V1PJL9_SALER</name>
<proteinExistence type="predicted"/>
<accession>A0A5V1PJL9</accession>
<protein>
    <submittedName>
        <fullName evidence="1">Uncharacterized protein</fullName>
    </submittedName>
</protein>
<comment type="caution">
    <text evidence="1">The sequence shown here is derived from an EMBL/GenBank/DDBJ whole genome shotgun (WGS) entry which is preliminary data.</text>
</comment>
<sequence length="85" mass="9879">MATTPTPKHPKSAIPQLSYDCRRKLHRAQMVVFHLYVLNMDGDEKTMQLHIPYVLSYIHDDIKAVNKELISLGLFDKAMGKKRRK</sequence>
<evidence type="ECO:0000313" key="1">
    <source>
        <dbReference type="EMBL" id="EBT2269872.1"/>
    </source>
</evidence>
<dbReference type="EMBL" id="AAGYBI010000024">
    <property type="protein sequence ID" value="EBT2269872.1"/>
    <property type="molecule type" value="Genomic_DNA"/>
</dbReference>
<dbReference type="InterPro" id="IPR057872">
    <property type="entry name" value="Derepression"/>
</dbReference>